<proteinExistence type="inferred from homology"/>
<dbReference type="Proteomes" id="UP000004508">
    <property type="component" value="Unassembled WGS sequence"/>
</dbReference>
<evidence type="ECO:0000313" key="10">
    <source>
        <dbReference type="Proteomes" id="UP000004508"/>
    </source>
</evidence>
<dbReference type="eggNOG" id="COG0586">
    <property type="taxonomic scope" value="Bacteria"/>
</dbReference>
<evidence type="ECO:0000256" key="4">
    <source>
        <dbReference type="ARBA" id="ARBA00022692"/>
    </source>
</evidence>
<evidence type="ECO:0000256" key="5">
    <source>
        <dbReference type="ARBA" id="ARBA00022989"/>
    </source>
</evidence>
<accession>D6TL82</accession>
<sequence length="238" mass="26336">MHILRALLIRQQVQAALISLETMQQLLASFGYPMVFLFVMIESIGIPIPGETMLLLGSFYAAIDHRLNIVFVIVCAAMGAIVGDNIGFEIGRKGGRPFVERYGKYVFIRQKHLAKAGQFFEHHGGKTVFLGRFTAILRAWAAFLAGVNHMPWRAFLIYNATGGILWATIVGLVGYYAGRIFHENFAQVEHLVGTAGWIIASVVVLGAILAYVITRLRKKNSSTSPSSTKENHHQEPGH</sequence>
<evidence type="ECO:0000256" key="2">
    <source>
        <dbReference type="ARBA" id="ARBA00010792"/>
    </source>
</evidence>
<evidence type="ECO:0000313" key="9">
    <source>
        <dbReference type="EMBL" id="EFH86532.1"/>
    </source>
</evidence>
<feature type="transmembrane region" description="Helical" evidence="7">
    <location>
        <begin position="156"/>
        <end position="178"/>
    </location>
</feature>
<comment type="similarity">
    <text evidence="2">Belongs to the DedA family.</text>
</comment>
<dbReference type="FunCoup" id="D6TL82">
    <property type="interactions" value="89"/>
</dbReference>
<dbReference type="InterPro" id="IPR032816">
    <property type="entry name" value="VTT_dom"/>
</dbReference>
<evidence type="ECO:0000259" key="8">
    <source>
        <dbReference type="Pfam" id="PF09335"/>
    </source>
</evidence>
<feature type="transmembrane region" description="Helical" evidence="7">
    <location>
        <begin position="68"/>
        <end position="88"/>
    </location>
</feature>
<dbReference type="RefSeq" id="WP_007910938.1">
    <property type="nucleotide sequence ID" value="NZ_ADVG01000002.1"/>
</dbReference>
<dbReference type="STRING" id="485913.Krac_7834"/>
<keyword evidence="3" id="KW-1003">Cell membrane</keyword>
<dbReference type="PANTHER" id="PTHR42709:SF6">
    <property type="entry name" value="UNDECAPRENYL PHOSPHATE TRANSPORTER A"/>
    <property type="match status" value="1"/>
</dbReference>
<dbReference type="PANTHER" id="PTHR42709">
    <property type="entry name" value="ALKALINE PHOSPHATASE LIKE PROTEIN"/>
    <property type="match status" value="1"/>
</dbReference>
<dbReference type="Pfam" id="PF09335">
    <property type="entry name" value="VTT_dom"/>
    <property type="match status" value="1"/>
</dbReference>
<keyword evidence="10" id="KW-1185">Reference proteome</keyword>
<name>D6TL82_KTERA</name>
<feature type="transmembrane region" description="Helical" evidence="7">
    <location>
        <begin position="190"/>
        <end position="213"/>
    </location>
</feature>
<keyword evidence="6 7" id="KW-0472">Membrane</keyword>
<evidence type="ECO:0000256" key="6">
    <source>
        <dbReference type="ARBA" id="ARBA00023136"/>
    </source>
</evidence>
<keyword evidence="5 7" id="KW-1133">Transmembrane helix</keyword>
<dbReference type="AlphaFoldDB" id="D6TL82"/>
<comment type="subcellular location">
    <subcellularLocation>
        <location evidence="1">Cell membrane</location>
        <topology evidence="1">Multi-pass membrane protein</topology>
    </subcellularLocation>
</comment>
<evidence type="ECO:0000256" key="1">
    <source>
        <dbReference type="ARBA" id="ARBA00004651"/>
    </source>
</evidence>
<dbReference type="EMBL" id="ADVG01000002">
    <property type="protein sequence ID" value="EFH86532.1"/>
    <property type="molecule type" value="Genomic_DNA"/>
</dbReference>
<feature type="domain" description="VTT" evidence="8">
    <location>
        <begin position="48"/>
        <end position="175"/>
    </location>
</feature>
<feature type="transmembrane region" description="Helical" evidence="7">
    <location>
        <begin position="26"/>
        <end position="48"/>
    </location>
</feature>
<dbReference type="InterPro" id="IPR051311">
    <property type="entry name" value="DedA_domain"/>
</dbReference>
<keyword evidence="4 7" id="KW-0812">Transmembrane</keyword>
<dbReference type="OrthoDB" id="9813426at2"/>
<evidence type="ECO:0000256" key="3">
    <source>
        <dbReference type="ARBA" id="ARBA00022475"/>
    </source>
</evidence>
<gene>
    <name evidence="9" type="ORF">Krac_7834</name>
</gene>
<evidence type="ECO:0000256" key="7">
    <source>
        <dbReference type="SAM" id="Phobius"/>
    </source>
</evidence>
<protein>
    <recommendedName>
        <fullName evidence="8">VTT domain-containing protein</fullName>
    </recommendedName>
</protein>
<dbReference type="GO" id="GO:0005886">
    <property type="term" value="C:plasma membrane"/>
    <property type="evidence" value="ECO:0007669"/>
    <property type="project" value="UniProtKB-SubCell"/>
</dbReference>
<dbReference type="InParanoid" id="D6TL82"/>
<comment type="caution">
    <text evidence="9">The sequence shown here is derived from an EMBL/GenBank/DDBJ whole genome shotgun (WGS) entry which is preliminary data.</text>
</comment>
<organism evidence="9 10">
    <name type="scientific">Ktedonobacter racemifer DSM 44963</name>
    <dbReference type="NCBI Taxonomy" id="485913"/>
    <lineage>
        <taxon>Bacteria</taxon>
        <taxon>Bacillati</taxon>
        <taxon>Chloroflexota</taxon>
        <taxon>Ktedonobacteria</taxon>
        <taxon>Ktedonobacterales</taxon>
        <taxon>Ktedonobacteraceae</taxon>
        <taxon>Ktedonobacter</taxon>
    </lineage>
</organism>
<reference evidence="9 10" key="1">
    <citation type="journal article" date="2011" name="Stand. Genomic Sci.">
        <title>Non-contiguous finished genome sequence and contextual data of the filamentous soil bacterium Ktedonobacter racemifer type strain (SOSP1-21).</title>
        <authorList>
            <person name="Chang Y.J."/>
            <person name="Land M."/>
            <person name="Hauser L."/>
            <person name="Chertkov O."/>
            <person name="Del Rio T.G."/>
            <person name="Nolan M."/>
            <person name="Copeland A."/>
            <person name="Tice H."/>
            <person name="Cheng J.F."/>
            <person name="Lucas S."/>
            <person name="Han C."/>
            <person name="Goodwin L."/>
            <person name="Pitluck S."/>
            <person name="Ivanova N."/>
            <person name="Ovchinikova G."/>
            <person name="Pati A."/>
            <person name="Chen A."/>
            <person name="Palaniappan K."/>
            <person name="Mavromatis K."/>
            <person name="Liolios K."/>
            <person name="Brettin T."/>
            <person name="Fiebig A."/>
            <person name="Rohde M."/>
            <person name="Abt B."/>
            <person name="Goker M."/>
            <person name="Detter J.C."/>
            <person name="Woyke T."/>
            <person name="Bristow J."/>
            <person name="Eisen J.A."/>
            <person name="Markowitz V."/>
            <person name="Hugenholtz P."/>
            <person name="Kyrpides N.C."/>
            <person name="Klenk H.P."/>
            <person name="Lapidus A."/>
        </authorList>
    </citation>
    <scope>NUCLEOTIDE SEQUENCE [LARGE SCALE GENOMIC DNA]</scope>
    <source>
        <strain evidence="10">DSM 44963</strain>
    </source>
</reference>